<feature type="transmembrane region" description="Helical" evidence="1">
    <location>
        <begin position="256"/>
        <end position="277"/>
    </location>
</feature>
<keyword evidence="1" id="KW-1133">Transmembrane helix</keyword>
<feature type="transmembrane region" description="Helical" evidence="1">
    <location>
        <begin position="63"/>
        <end position="82"/>
    </location>
</feature>
<protein>
    <recommendedName>
        <fullName evidence="4">Low temperature requirement protein A</fullName>
    </recommendedName>
</protein>
<feature type="transmembrane region" description="Helical" evidence="1">
    <location>
        <begin position="324"/>
        <end position="345"/>
    </location>
</feature>
<evidence type="ECO:0000313" key="3">
    <source>
        <dbReference type="Proteomes" id="UP000327111"/>
    </source>
</evidence>
<feature type="transmembrane region" description="Helical" evidence="1">
    <location>
        <begin position="160"/>
        <end position="181"/>
    </location>
</feature>
<feature type="transmembrane region" description="Helical" evidence="1">
    <location>
        <begin position="187"/>
        <end position="206"/>
    </location>
</feature>
<feature type="transmembrane region" description="Helical" evidence="1">
    <location>
        <begin position="381"/>
        <end position="404"/>
    </location>
</feature>
<keyword evidence="1" id="KW-0472">Membrane</keyword>
<feature type="transmembrane region" description="Helical" evidence="1">
    <location>
        <begin position="94"/>
        <end position="117"/>
    </location>
</feature>
<dbReference type="PANTHER" id="PTHR36840:SF1">
    <property type="entry name" value="BLL5714 PROTEIN"/>
    <property type="match status" value="1"/>
</dbReference>
<feature type="transmembrane region" description="Helical" evidence="1">
    <location>
        <begin position="129"/>
        <end position="148"/>
    </location>
</feature>
<reference evidence="2 3" key="1">
    <citation type="submission" date="2019-09" db="EMBL/GenBank/DDBJ databases">
        <authorList>
            <person name="Chandra G."/>
            <person name="Truman W A."/>
        </authorList>
    </citation>
    <scope>NUCLEOTIDE SEQUENCE [LARGE SCALE GENOMIC DNA]</scope>
    <source>
        <strain evidence="2">PS854</strain>
    </source>
</reference>
<keyword evidence="1" id="KW-0812">Transmembrane</keyword>
<dbReference type="AlphaFoldDB" id="A0A5E7HP87"/>
<proteinExistence type="predicted"/>
<sequence>MSTSVSVTKALHHHIRRMSGRDPQETHRVASSLELLFDLTFATCFAFAATQLAHALAAGHYSTALIGFGFAAFCICWAWTNFSWFASAYDTDDWIFRIATMVQMSGVLVLAIGLPRLFSSIEQGEHLDASVMVLGYVIMRVAMIFQWLRAAKQDPSRRRACITYAVSIAVAQLGWIALFIFPLSISVTITLFFLWFLVEFAGPILAERRDGGTPWHAEHISERYSLFAIIALGEGLVGTVATLSAEMEHAGWTLETALACVAGVGITFGMWWVYSILPSAHVLHTYRSRAFVWSYGQILIIASIVATGAGLDVAANLIENKAHIGVLPALLASAIPLAIFLGLIYALHYFLVRRFDLLHVWLLIATGVVIATSIISAILGMSIVVCLVILMVAPIITVVGYEVLGHRHQGEMLSSN</sequence>
<accession>A0A5E7HP87</accession>
<feature type="transmembrane region" description="Helical" evidence="1">
    <location>
        <begin position="226"/>
        <end position="244"/>
    </location>
</feature>
<dbReference type="Pfam" id="PF06772">
    <property type="entry name" value="LtrA"/>
    <property type="match status" value="1"/>
</dbReference>
<organism evidence="2 3">
    <name type="scientific">Pseudomonas fluorescens</name>
    <dbReference type="NCBI Taxonomy" id="294"/>
    <lineage>
        <taxon>Bacteria</taxon>
        <taxon>Pseudomonadati</taxon>
        <taxon>Pseudomonadota</taxon>
        <taxon>Gammaproteobacteria</taxon>
        <taxon>Pseudomonadales</taxon>
        <taxon>Pseudomonadaceae</taxon>
        <taxon>Pseudomonas</taxon>
    </lineage>
</organism>
<evidence type="ECO:0000256" key="1">
    <source>
        <dbReference type="SAM" id="Phobius"/>
    </source>
</evidence>
<evidence type="ECO:0008006" key="4">
    <source>
        <dbReference type="Google" id="ProtNLM"/>
    </source>
</evidence>
<feature type="transmembrane region" description="Helical" evidence="1">
    <location>
        <begin position="298"/>
        <end position="318"/>
    </location>
</feature>
<dbReference type="PANTHER" id="PTHR36840">
    <property type="entry name" value="BLL5714 PROTEIN"/>
    <property type="match status" value="1"/>
</dbReference>
<gene>
    <name evidence="2" type="ORF">PS854_01042</name>
</gene>
<dbReference type="InterPro" id="IPR010640">
    <property type="entry name" value="Low_temperature_requirement_A"/>
</dbReference>
<name>A0A5E7HP87_PSEFL</name>
<dbReference type="Proteomes" id="UP000327111">
    <property type="component" value="Unassembled WGS sequence"/>
</dbReference>
<feature type="transmembrane region" description="Helical" evidence="1">
    <location>
        <begin position="357"/>
        <end position="375"/>
    </location>
</feature>
<dbReference type="EMBL" id="CABVIF010000002">
    <property type="protein sequence ID" value="VVO66054.1"/>
    <property type="molecule type" value="Genomic_DNA"/>
</dbReference>
<evidence type="ECO:0000313" key="2">
    <source>
        <dbReference type="EMBL" id="VVO66054.1"/>
    </source>
</evidence>
<feature type="transmembrane region" description="Helical" evidence="1">
    <location>
        <begin position="35"/>
        <end position="57"/>
    </location>
</feature>